<protein>
    <submittedName>
        <fullName evidence="2">Uncharacterized protein</fullName>
    </submittedName>
</protein>
<proteinExistence type="predicted"/>
<dbReference type="EMBL" id="JAIWYP010000002">
    <property type="protein sequence ID" value="KAH3861733.1"/>
    <property type="molecule type" value="Genomic_DNA"/>
</dbReference>
<name>A0A9D4RBU7_DREPO</name>
<comment type="caution">
    <text evidence="2">The sequence shown here is derived from an EMBL/GenBank/DDBJ whole genome shotgun (WGS) entry which is preliminary data.</text>
</comment>
<sequence>MFDVTGRDSLVSVHSSILENLTISGDCEIEEEPRVSVPPNRSRMVDTQTSPMSSPAVNTSRRNSFAGESFFKIKDPPATGHTYRNINLSELTDLIAEILKDRNRPTGCRVNSYIYNKIDFRFKNCRESLTKVIPPDKSLSNKIHSGTGDPLIIADPGCPPPASGLSSVNKKPVRLARTPAKLKGPVPVIN</sequence>
<gene>
    <name evidence="2" type="ORF">DPMN_024667</name>
</gene>
<accession>A0A9D4RBU7</accession>
<reference evidence="2" key="1">
    <citation type="journal article" date="2019" name="bioRxiv">
        <title>The Genome of the Zebra Mussel, Dreissena polymorpha: A Resource for Invasive Species Research.</title>
        <authorList>
            <person name="McCartney M.A."/>
            <person name="Auch B."/>
            <person name="Kono T."/>
            <person name="Mallez S."/>
            <person name="Zhang Y."/>
            <person name="Obille A."/>
            <person name="Becker A."/>
            <person name="Abrahante J.E."/>
            <person name="Garbe J."/>
            <person name="Badalamenti J.P."/>
            <person name="Herman A."/>
            <person name="Mangelson H."/>
            <person name="Liachko I."/>
            <person name="Sullivan S."/>
            <person name="Sone E.D."/>
            <person name="Koren S."/>
            <person name="Silverstein K.A.T."/>
            <person name="Beckman K.B."/>
            <person name="Gohl D.M."/>
        </authorList>
    </citation>
    <scope>NUCLEOTIDE SEQUENCE</scope>
    <source>
        <strain evidence="2">Duluth1</strain>
        <tissue evidence="2">Whole animal</tissue>
    </source>
</reference>
<dbReference type="Proteomes" id="UP000828390">
    <property type="component" value="Unassembled WGS sequence"/>
</dbReference>
<feature type="compositionally biased region" description="Polar residues" evidence="1">
    <location>
        <begin position="45"/>
        <end position="61"/>
    </location>
</feature>
<organism evidence="2 3">
    <name type="scientific">Dreissena polymorpha</name>
    <name type="common">Zebra mussel</name>
    <name type="synonym">Mytilus polymorpha</name>
    <dbReference type="NCBI Taxonomy" id="45954"/>
    <lineage>
        <taxon>Eukaryota</taxon>
        <taxon>Metazoa</taxon>
        <taxon>Spiralia</taxon>
        <taxon>Lophotrochozoa</taxon>
        <taxon>Mollusca</taxon>
        <taxon>Bivalvia</taxon>
        <taxon>Autobranchia</taxon>
        <taxon>Heteroconchia</taxon>
        <taxon>Euheterodonta</taxon>
        <taxon>Imparidentia</taxon>
        <taxon>Neoheterodontei</taxon>
        <taxon>Myida</taxon>
        <taxon>Dreissenoidea</taxon>
        <taxon>Dreissenidae</taxon>
        <taxon>Dreissena</taxon>
    </lineage>
</organism>
<feature type="region of interest" description="Disordered" evidence="1">
    <location>
        <begin position="34"/>
        <end position="61"/>
    </location>
</feature>
<keyword evidence="3" id="KW-1185">Reference proteome</keyword>
<reference evidence="2" key="2">
    <citation type="submission" date="2020-11" db="EMBL/GenBank/DDBJ databases">
        <authorList>
            <person name="McCartney M.A."/>
            <person name="Auch B."/>
            <person name="Kono T."/>
            <person name="Mallez S."/>
            <person name="Becker A."/>
            <person name="Gohl D.M."/>
            <person name="Silverstein K.A.T."/>
            <person name="Koren S."/>
            <person name="Bechman K.B."/>
            <person name="Herman A."/>
            <person name="Abrahante J.E."/>
            <person name="Garbe J."/>
        </authorList>
    </citation>
    <scope>NUCLEOTIDE SEQUENCE</scope>
    <source>
        <strain evidence="2">Duluth1</strain>
        <tissue evidence="2">Whole animal</tissue>
    </source>
</reference>
<evidence type="ECO:0000256" key="1">
    <source>
        <dbReference type="SAM" id="MobiDB-lite"/>
    </source>
</evidence>
<evidence type="ECO:0000313" key="3">
    <source>
        <dbReference type="Proteomes" id="UP000828390"/>
    </source>
</evidence>
<dbReference type="AlphaFoldDB" id="A0A9D4RBU7"/>
<evidence type="ECO:0000313" key="2">
    <source>
        <dbReference type="EMBL" id="KAH3861733.1"/>
    </source>
</evidence>